<dbReference type="NCBIfam" id="TIGR01414">
    <property type="entry name" value="autotrans_barl"/>
    <property type="match status" value="1"/>
</dbReference>
<dbReference type="SUPFAM" id="SSF103515">
    <property type="entry name" value="Autotransporter"/>
    <property type="match status" value="1"/>
</dbReference>
<evidence type="ECO:0000313" key="5">
    <source>
        <dbReference type="EMBL" id="MBB4019066.1"/>
    </source>
</evidence>
<keyword evidence="6" id="KW-1185">Reference proteome</keyword>
<dbReference type="Gene3D" id="2.40.128.130">
    <property type="entry name" value="Autotransporter beta-domain"/>
    <property type="match status" value="1"/>
</dbReference>
<reference evidence="5 6" key="1">
    <citation type="submission" date="2020-08" db="EMBL/GenBank/DDBJ databases">
        <title>Genomic Encyclopedia of Type Strains, Phase IV (KMG-IV): sequencing the most valuable type-strain genomes for metagenomic binning, comparative biology and taxonomic classification.</title>
        <authorList>
            <person name="Goeker M."/>
        </authorList>
    </citation>
    <scope>NUCLEOTIDE SEQUENCE [LARGE SCALE GENOMIC DNA]</scope>
    <source>
        <strain evidence="5 6">DSM 103737</strain>
    </source>
</reference>
<dbReference type="NCBIfam" id="TIGR02601">
    <property type="entry name" value="autotrns_rpt"/>
    <property type="match status" value="2"/>
</dbReference>
<feature type="compositionally biased region" description="Basic and acidic residues" evidence="2">
    <location>
        <begin position="908"/>
        <end position="920"/>
    </location>
</feature>
<dbReference type="SMART" id="SM00869">
    <property type="entry name" value="Autotransporter"/>
    <property type="match status" value="1"/>
</dbReference>
<dbReference type="RefSeq" id="WP_183317809.1">
    <property type="nucleotide sequence ID" value="NZ_JACIEN010000006.1"/>
</dbReference>
<dbReference type="AlphaFoldDB" id="A0A840C852"/>
<dbReference type="Pfam" id="PF12951">
    <property type="entry name" value="PATR"/>
    <property type="match status" value="2"/>
</dbReference>
<sequence length="1203" mass="123748">MKPAKNIELGSSLLALVVATSSSALAQTNSWTGGSSFYYTCGTSTCAAAGDNQWGNAANWAAGLPTATQDVNIGLSTYQSGTSFRPVQHDTVQISAATSAAAGNLFIGFSGGRTNSGSFGAGNLTNLGTLTVTNTMVVGSTGVGSFSNSGTATVGGSLIVGSAFQGSVSNSGTIAVSGSTVIGQLGGVAGAVTLTGTGSLLTGGNLTVGEAGSGSLFIASGSSAVTNGRVTLGTNSSGAGLIVNEGQMTTGDRLIVGEAGYGHIRTIGATATTATAGDIALGATATGVGIAITSQGTMSGGGRLDVGVRGEGYLIVDQGGEVNNGVGVIAKEPGARGYALVTGADSLWDNRQSLTLASESNTAGVLVINDGGTVRIADGEGTLVIGEKAGSTGILNIGAMSPQGVDYGLHADVKTYLGGTDTDANARAPGTLDAAFVRFGEGAGTVNFKHTGDEALDYRFKAGFVGLGTVNHFEGFTVLDGDSSGFTGPAHVHGGTMVVNNVLAGNVTVHSGGTLRIGHEGPNDTGETGHVVNDIVNDGVVQFNRSNAYTYGQVISGTGAVEQIGTGTTILTGANTYTGPTTIFRGTLQLGDGGTTGSIDATSGVDIRADGTLAFNRSDVKVFDRQITGTGTIRQIGSGVTRLTADSSGFTGSTFIDAGTLSVNGILGGTVDVNTGGTLEGLGQVGTTVVHAGGTIAPGNATDPGRTPIGTLTIAGNFTQEAGSFYQTEVRSTGESDLIHVTGTATIDPGAVLNVTKIDPARYELEHRYTVLTADGGRTGTYTLTGDTWVSTFYRVEDHYDANNVYLDVAQYRLFQEAGRTVNQINAATAAQELKWQRDPATNYPTNALFRAIAYLQTDEEARYAFDQISGEIYASTKAGLLEESRFIREATGNRLRSALGGLGRKMPTHEPSRNIKDPMPRQVPPRIEDGLVLWGQGFGTWSSTNGDGNAASLDHSTGGFLIGADVPVAERFRVGLVGGYSKSRFSVDERHSRASSDNYHIGLYGGAEWNRLGLQLGASYTWHDISTTRDVRFPGFSESLASSYDASTLQAYGDLGYAIRWNALKLEPFGGLAYVRLEEDGYREKVGVAALTGTGHSSDKLYGTLGLRLERQFDLGDMALTARGMLGWRHAFGKSTLSAVHAFAGSSPFTVYGVPIAKNVGVVEAGLDAAFTKDLTVGVAYSGQFSKSTEMHGVHGNVNWKF</sequence>
<dbReference type="InterPro" id="IPR036709">
    <property type="entry name" value="Autotransporte_beta_dom_sf"/>
</dbReference>
<accession>A0A840C852</accession>
<proteinExistence type="predicted"/>
<dbReference type="EMBL" id="JACIEN010000006">
    <property type="protein sequence ID" value="MBB4019066.1"/>
    <property type="molecule type" value="Genomic_DNA"/>
</dbReference>
<evidence type="ECO:0000256" key="3">
    <source>
        <dbReference type="SAM" id="SignalP"/>
    </source>
</evidence>
<evidence type="ECO:0000313" key="6">
    <source>
        <dbReference type="Proteomes" id="UP000577362"/>
    </source>
</evidence>
<evidence type="ECO:0000259" key="4">
    <source>
        <dbReference type="PROSITE" id="PS51208"/>
    </source>
</evidence>
<dbReference type="GO" id="GO:0019867">
    <property type="term" value="C:outer membrane"/>
    <property type="evidence" value="ECO:0007669"/>
    <property type="project" value="InterPro"/>
</dbReference>
<organism evidence="5 6">
    <name type="scientific">Chelatococcus caeni</name>
    <dbReference type="NCBI Taxonomy" id="1348468"/>
    <lineage>
        <taxon>Bacteria</taxon>
        <taxon>Pseudomonadati</taxon>
        <taxon>Pseudomonadota</taxon>
        <taxon>Alphaproteobacteria</taxon>
        <taxon>Hyphomicrobiales</taxon>
        <taxon>Chelatococcaceae</taxon>
        <taxon>Chelatococcus</taxon>
    </lineage>
</organism>
<dbReference type="NCBIfam" id="TIGR04393">
    <property type="entry name" value="rpt_T5SS_PEPC"/>
    <property type="match status" value="2"/>
</dbReference>
<evidence type="ECO:0000256" key="1">
    <source>
        <dbReference type="ARBA" id="ARBA00022729"/>
    </source>
</evidence>
<feature type="region of interest" description="Disordered" evidence="2">
    <location>
        <begin position="899"/>
        <end position="923"/>
    </location>
</feature>
<name>A0A840C852_9HYPH</name>
<feature type="signal peptide" evidence="3">
    <location>
        <begin position="1"/>
        <end position="26"/>
    </location>
</feature>
<dbReference type="InterPro" id="IPR011050">
    <property type="entry name" value="Pectin_lyase_fold/virulence"/>
</dbReference>
<feature type="chain" id="PRO_5032720186" evidence="3">
    <location>
        <begin position="27"/>
        <end position="1203"/>
    </location>
</feature>
<comment type="caution">
    <text evidence="5">The sequence shown here is derived from an EMBL/GenBank/DDBJ whole genome shotgun (WGS) entry which is preliminary data.</text>
</comment>
<dbReference type="InterPro" id="IPR013425">
    <property type="entry name" value="Autotrns_rpt"/>
</dbReference>
<dbReference type="Proteomes" id="UP000577362">
    <property type="component" value="Unassembled WGS sequence"/>
</dbReference>
<gene>
    <name evidence="5" type="ORF">GGR16_004113</name>
</gene>
<dbReference type="InterPro" id="IPR005546">
    <property type="entry name" value="Autotransporte_beta"/>
</dbReference>
<dbReference type="PROSITE" id="PS51208">
    <property type="entry name" value="AUTOTRANSPORTER"/>
    <property type="match status" value="1"/>
</dbReference>
<dbReference type="InterPro" id="IPR006315">
    <property type="entry name" value="OM_autotransptr_brl_dom"/>
</dbReference>
<feature type="domain" description="Autotransporter" evidence="4">
    <location>
        <begin position="927"/>
        <end position="1203"/>
    </location>
</feature>
<evidence type="ECO:0000256" key="2">
    <source>
        <dbReference type="SAM" id="MobiDB-lite"/>
    </source>
</evidence>
<keyword evidence="1 3" id="KW-0732">Signal</keyword>
<dbReference type="Pfam" id="PF03797">
    <property type="entry name" value="Autotransporter"/>
    <property type="match status" value="1"/>
</dbReference>
<dbReference type="InterPro" id="IPR030895">
    <property type="entry name" value="T5SS_PEPC_rpt"/>
</dbReference>
<dbReference type="SUPFAM" id="SSF51126">
    <property type="entry name" value="Pectin lyase-like"/>
    <property type="match status" value="2"/>
</dbReference>
<protein>
    <submittedName>
        <fullName evidence="5">Outer membrane autotransporter protein</fullName>
    </submittedName>
</protein>